<organism evidence="11 12">
    <name type="scientific">Pelagibacterium lentulum</name>
    <dbReference type="NCBI Taxonomy" id="2029865"/>
    <lineage>
        <taxon>Bacteria</taxon>
        <taxon>Pseudomonadati</taxon>
        <taxon>Pseudomonadota</taxon>
        <taxon>Alphaproteobacteria</taxon>
        <taxon>Hyphomicrobiales</taxon>
        <taxon>Devosiaceae</taxon>
        <taxon>Pelagibacterium</taxon>
    </lineage>
</organism>
<gene>
    <name evidence="11" type="ORF">GCM10011499_22070</name>
</gene>
<dbReference type="NCBIfam" id="TIGR01726">
    <property type="entry name" value="HEQRo_perm_3TM"/>
    <property type="match status" value="1"/>
</dbReference>
<dbReference type="RefSeq" id="WP_127071169.1">
    <property type="nucleotide sequence ID" value="NZ_RZMW01000008.1"/>
</dbReference>
<proteinExistence type="inferred from homology"/>
<evidence type="ECO:0000256" key="4">
    <source>
        <dbReference type="ARBA" id="ARBA00022475"/>
    </source>
</evidence>
<dbReference type="EMBL" id="BMKB01000003">
    <property type="protein sequence ID" value="GGA51600.1"/>
    <property type="molecule type" value="Genomic_DNA"/>
</dbReference>
<feature type="transmembrane region" description="Helical" evidence="9">
    <location>
        <begin position="268"/>
        <end position="287"/>
    </location>
</feature>
<feature type="transmembrane region" description="Helical" evidence="9">
    <location>
        <begin position="60"/>
        <end position="79"/>
    </location>
</feature>
<dbReference type="Pfam" id="PF00528">
    <property type="entry name" value="BPD_transp_1"/>
    <property type="match status" value="1"/>
</dbReference>
<keyword evidence="7 9" id="KW-1133">Transmembrane helix</keyword>
<feature type="transmembrane region" description="Helical" evidence="9">
    <location>
        <begin position="91"/>
        <end position="119"/>
    </location>
</feature>
<evidence type="ECO:0000259" key="10">
    <source>
        <dbReference type="PROSITE" id="PS50928"/>
    </source>
</evidence>
<sequence length="400" mass="43758">MTDTTEKGVDSRRVQAKTSFINDPKFRAFFYQAALVIAVLGLFLWLWMNAATNLAAQGRATGFAFLGQSSGFNISFSLIPFDRTSSYLQVYFVGILNTLLVAAVGIVLATFLGFAVGIARLSKNVLIRALAAVYIEIIRNVPLLLQLIFWYFLSLNALPVVRESLALPGGIVANRRGVSFPQPIFDDRFIWVALVAVVALTVALVMRRRTLKQIETTGDRRSVWLPFFGVLIVPVVAAFFLTGTQVQFSFPELTGFNYTGGWTAPPELTALILGLVLYTAAFIAEIVRAGIQSVNYGQTEAAAALGLKDSDRLNLVIIPQAMRVIVPPLTSQYLNLTKNSSLGAAIGFPELVNVFVGTALNQSGRAIEIIGLTMLVYLTLSLVTSIFMNWYNARVALVER</sequence>
<dbReference type="InterPro" id="IPR010065">
    <property type="entry name" value="AA_ABC_transptr_permease_3TM"/>
</dbReference>
<dbReference type="AlphaFoldDB" id="A0A916RCC9"/>
<dbReference type="Proteomes" id="UP000596977">
    <property type="component" value="Unassembled WGS sequence"/>
</dbReference>
<keyword evidence="4" id="KW-1003">Cell membrane</keyword>
<evidence type="ECO:0000256" key="9">
    <source>
        <dbReference type="RuleBase" id="RU363032"/>
    </source>
</evidence>
<evidence type="ECO:0000313" key="11">
    <source>
        <dbReference type="EMBL" id="GGA51600.1"/>
    </source>
</evidence>
<evidence type="ECO:0000256" key="8">
    <source>
        <dbReference type="ARBA" id="ARBA00023136"/>
    </source>
</evidence>
<comment type="subcellular location">
    <subcellularLocation>
        <location evidence="1">Cell inner membrane</location>
        <topology evidence="1">Multi-pass membrane protein</topology>
    </subcellularLocation>
    <subcellularLocation>
        <location evidence="9">Cell membrane</location>
        <topology evidence="9">Multi-pass membrane protein</topology>
    </subcellularLocation>
</comment>
<dbReference type="PANTHER" id="PTHR30614">
    <property type="entry name" value="MEMBRANE COMPONENT OF AMINO ACID ABC TRANSPORTER"/>
    <property type="match status" value="1"/>
</dbReference>
<keyword evidence="3 9" id="KW-0813">Transport</keyword>
<evidence type="ECO:0000256" key="1">
    <source>
        <dbReference type="ARBA" id="ARBA00004429"/>
    </source>
</evidence>
<evidence type="ECO:0000256" key="3">
    <source>
        <dbReference type="ARBA" id="ARBA00022448"/>
    </source>
</evidence>
<reference evidence="11 12" key="1">
    <citation type="journal article" date="2014" name="Int. J. Syst. Evol. Microbiol.">
        <title>Complete genome sequence of Corynebacterium casei LMG S-19264T (=DSM 44701T), isolated from a smear-ripened cheese.</title>
        <authorList>
            <consortium name="US DOE Joint Genome Institute (JGI-PGF)"/>
            <person name="Walter F."/>
            <person name="Albersmeier A."/>
            <person name="Kalinowski J."/>
            <person name="Ruckert C."/>
        </authorList>
    </citation>
    <scope>NUCLEOTIDE SEQUENCE [LARGE SCALE GENOMIC DNA]</scope>
    <source>
        <strain evidence="11 12">CGMCC 1.15896</strain>
    </source>
</reference>
<keyword evidence="12" id="KW-1185">Reference proteome</keyword>
<evidence type="ECO:0000256" key="2">
    <source>
        <dbReference type="ARBA" id="ARBA00010072"/>
    </source>
</evidence>
<evidence type="ECO:0000256" key="5">
    <source>
        <dbReference type="ARBA" id="ARBA00022692"/>
    </source>
</evidence>
<dbReference type="GO" id="GO:0006865">
    <property type="term" value="P:amino acid transport"/>
    <property type="evidence" value="ECO:0007669"/>
    <property type="project" value="UniProtKB-KW"/>
</dbReference>
<dbReference type="InterPro" id="IPR043429">
    <property type="entry name" value="ArtM/GltK/GlnP/TcyL/YhdX-like"/>
</dbReference>
<dbReference type="GO" id="GO:0043190">
    <property type="term" value="C:ATP-binding cassette (ABC) transporter complex"/>
    <property type="evidence" value="ECO:0007669"/>
    <property type="project" value="InterPro"/>
</dbReference>
<keyword evidence="8 9" id="KW-0472">Membrane</keyword>
<dbReference type="PROSITE" id="PS50928">
    <property type="entry name" value="ABC_TM1"/>
    <property type="match status" value="1"/>
</dbReference>
<dbReference type="Gene3D" id="1.10.3720.10">
    <property type="entry name" value="MetI-like"/>
    <property type="match status" value="2"/>
</dbReference>
<accession>A0A916RCC9</accession>
<feature type="domain" description="ABC transmembrane type-1" evidence="10">
    <location>
        <begin position="95"/>
        <end position="388"/>
    </location>
</feature>
<dbReference type="OrthoDB" id="9808531at2"/>
<feature type="transmembrane region" description="Helical" evidence="9">
    <location>
        <begin position="29"/>
        <end position="48"/>
    </location>
</feature>
<dbReference type="PANTHER" id="PTHR30614:SF37">
    <property type="entry name" value="AMINO-ACID ABC TRANSPORTER PERMEASE PROTEIN YHDX-RELATED"/>
    <property type="match status" value="1"/>
</dbReference>
<protein>
    <submittedName>
        <fullName evidence="11">Amino acid ABC transporter permease</fullName>
    </submittedName>
</protein>
<dbReference type="InterPro" id="IPR035906">
    <property type="entry name" value="MetI-like_sf"/>
</dbReference>
<dbReference type="GO" id="GO:0022857">
    <property type="term" value="F:transmembrane transporter activity"/>
    <property type="evidence" value="ECO:0007669"/>
    <property type="project" value="InterPro"/>
</dbReference>
<evidence type="ECO:0000256" key="7">
    <source>
        <dbReference type="ARBA" id="ARBA00022989"/>
    </source>
</evidence>
<feature type="transmembrane region" description="Helical" evidence="9">
    <location>
        <begin position="189"/>
        <end position="206"/>
    </location>
</feature>
<feature type="transmembrane region" description="Helical" evidence="9">
    <location>
        <begin position="227"/>
        <end position="248"/>
    </location>
</feature>
<comment type="caution">
    <text evidence="11">The sequence shown here is derived from an EMBL/GenBank/DDBJ whole genome shotgun (WGS) entry which is preliminary data.</text>
</comment>
<evidence type="ECO:0000256" key="6">
    <source>
        <dbReference type="ARBA" id="ARBA00022970"/>
    </source>
</evidence>
<keyword evidence="5 9" id="KW-0812">Transmembrane</keyword>
<evidence type="ECO:0000313" key="12">
    <source>
        <dbReference type="Proteomes" id="UP000596977"/>
    </source>
</evidence>
<dbReference type="SUPFAM" id="SSF161098">
    <property type="entry name" value="MetI-like"/>
    <property type="match status" value="2"/>
</dbReference>
<dbReference type="CDD" id="cd06261">
    <property type="entry name" value="TM_PBP2"/>
    <property type="match status" value="2"/>
</dbReference>
<feature type="transmembrane region" description="Helical" evidence="9">
    <location>
        <begin position="369"/>
        <end position="391"/>
    </location>
</feature>
<comment type="similarity">
    <text evidence="2">Belongs to the binding-protein-dependent transport system permease family. HisMQ subfamily.</text>
</comment>
<dbReference type="InterPro" id="IPR000515">
    <property type="entry name" value="MetI-like"/>
</dbReference>
<feature type="transmembrane region" description="Helical" evidence="9">
    <location>
        <begin position="131"/>
        <end position="153"/>
    </location>
</feature>
<keyword evidence="6" id="KW-0029">Amino-acid transport</keyword>
<name>A0A916RCC9_9HYPH</name>